<sequence>MNAPTMHFISLCAAHMRCNTFIIYHIAVTTVLIITQFYHVDSVPNVYATPHGVGIRVSILGHISSDGQQLPALDFVLDWARVQSILKYHNLSHIWVETNATEDLTVTLHRRSSVHRVAEPPVPLQVGNEWGHESSLAAKSNPGDVHVSISHALASNAGGLGYDGRLAVPAYLVWLELFRYTERVVEAYTQDMKLLYSVRDRVTQLAVSARGGAYQLMGAATRNFAYVLIASNIESNNANFAALFFGDRNRLPVLRGAVTRDELLVAQNAHHAIALLVAARYYDVGSVAVGRLNFTNLFTVAAQEDLVSLMQYLQNRILALEVSGSCANSDFSVEFFGLFFQAIIAHYRIGAELYKIGDRGDASFRWLIDHLFEASILRVLLHHCIPGMYTRGFYTAGIYRLAKNVAQRVPANAVGMMSRSDIEWILRLFHMADQTIDAVRSNANVLAAIAYGVYERYATAGFQLHDKDRRLMMLMYFAMRFDAGSESVIDSPKIKFVETVVTSMCSASEIAYMISKLSTTRADELTMSTTFSPCFMSMRFDFTRNKLWQETMQTSNLTRAQTADGVSGLFNVIVAEHVGVPRKLPEAHCLHNADDVQMVVSLQNVTYIVASGTLTVGIVYNVAHTFLKSSLTVAAIRAQDCLNKRHNAIPQVHDVRIVYNLTVPARGCVYCGSAVLSYDEVAGVQSVAYVSSEAVQRVLFAKNSPFFDTQNMHTHYLLLLNNGTVVEMRGTYRQRAIGWLVLSLTFIAICLCIYCIYKLMVALC</sequence>
<dbReference type="InterPro" id="IPR038172">
    <property type="entry name" value="Herpes_glycoH_C_sf"/>
</dbReference>
<organism evidence="19">
    <name type="scientific">Otarine gammaherpesvirus 4</name>
    <dbReference type="NCBI Taxonomy" id="2801541"/>
    <lineage>
        <taxon>Viruses</taxon>
        <taxon>Duplodnaviria</taxon>
        <taxon>Heunggongvirae</taxon>
        <taxon>Peploviricota</taxon>
        <taxon>Herviviricetes</taxon>
        <taxon>Herpesvirales</taxon>
        <taxon>Orthoherpesviridae</taxon>
        <taxon>Gammaherpesvirinae</taxon>
    </lineage>
</organism>
<dbReference type="GO" id="GO:0019064">
    <property type="term" value="P:fusion of virus membrane with host plasma membrane"/>
    <property type="evidence" value="ECO:0007669"/>
    <property type="project" value="UniProtKB-KW"/>
</dbReference>
<dbReference type="GO" id="GO:0019031">
    <property type="term" value="C:viral envelope"/>
    <property type="evidence" value="ECO:0007669"/>
    <property type="project" value="UniProtKB-KW"/>
</dbReference>
<evidence type="ECO:0000256" key="8">
    <source>
        <dbReference type="ARBA" id="ARBA00022844"/>
    </source>
</evidence>
<evidence type="ECO:0000313" key="19">
    <source>
        <dbReference type="EMBL" id="QRE02504.1"/>
    </source>
</evidence>
<keyword evidence="4" id="KW-1169">Fusion of virus membrane with host cell membrane</keyword>
<dbReference type="HAMAP" id="MF_04033">
    <property type="entry name" value="HSV_GH"/>
    <property type="match status" value="1"/>
</dbReference>
<proteinExistence type="inferred from homology"/>
<evidence type="ECO:0000256" key="16">
    <source>
        <dbReference type="ARBA" id="ARBA00023296"/>
    </source>
</evidence>
<protein>
    <submittedName>
        <fullName evidence="19">Envelope glycoprotein gH</fullName>
    </submittedName>
</protein>
<evidence type="ECO:0000256" key="12">
    <source>
        <dbReference type="ARBA" id="ARBA00022989"/>
    </source>
</evidence>
<evidence type="ECO:0000256" key="7">
    <source>
        <dbReference type="ARBA" id="ARBA00022729"/>
    </source>
</evidence>
<keyword evidence="13" id="KW-1039">Host endosome</keyword>
<evidence type="ECO:0000256" key="10">
    <source>
        <dbReference type="ARBA" id="ARBA00022879"/>
    </source>
</evidence>
<name>A0A8B6T2V2_9GAMA</name>
<keyword evidence="12 17" id="KW-1133">Transmembrane helix</keyword>
<evidence type="ECO:0000256" key="15">
    <source>
        <dbReference type="ARBA" id="ARBA00023180"/>
    </source>
</evidence>
<dbReference type="Pfam" id="PF17488">
    <property type="entry name" value="Herpes_glycoH_C"/>
    <property type="match status" value="1"/>
</dbReference>
<gene>
    <name evidence="19" type="primary">ORF22</name>
</gene>
<keyword evidence="14 17" id="KW-0472">Membrane</keyword>
<dbReference type="EMBL" id="MN545487">
    <property type="protein sequence ID" value="QRE02504.1"/>
    <property type="molecule type" value="Genomic_DNA"/>
</dbReference>
<feature type="domain" description="Herpesvirus glycoprotein H C-terminal" evidence="18">
    <location>
        <begin position="587"/>
        <end position="730"/>
    </location>
</feature>
<evidence type="ECO:0000256" key="1">
    <source>
        <dbReference type="ARBA" id="ARBA00004563"/>
    </source>
</evidence>
<keyword evidence="5" id="KW-1162">Viral penetration into host cytoplasm</keyword>
<evidence type="ECO:0000259" key="18">
    <source>
        <dbReference type="Pfam" id="PF17488"/>
    </source>
</evidence>
<dbReference type="Pfam" id="PF02489">
    <property type="entry name" value="Herpes_glycop_H"/>
    <property type="match status" value="1"/>
</dbReference>
<evidence type="ECO:0000256" key="6">
    <source>
        <dbReference type="ARBA" id="ARBA00022692"/>
    </source>
</evidence>
<keyword evidence="16" id="KW-1160">Virus entry into host cell</keyword>
<evidence type="ECO:0000256" key="5">
    <source>
        <dbReference type="ARBA" id="ARBA00022595"/>
    </source>
</evidence>
<feature type="transmembrane region" description="Helical" evidence="17">
    <location>
        <begin position="736"/>
        <end position="757"/>
    </location>
</feature>
<evidence type="ECO:0000256" key="4">
    <source>
        <dbReference type="ARBA" id="ARBA00022521"/>
    </source>
</evidence>
<evidence type="ECO:0000256" key="3">
    <source>
        <dbReference type="ARBA" id="ARBA00022511"/>
    </source>
</evidence>
<evidence type="ECO:0000256" key="2">
    <source>
        <dbReference type="ARBA" id="ARBA00022506"/>
    </source>
</evidence>
<keyword evidence="2" id="KW-1168">Fusion of virus membrane with host membrane</keyword>
<keyword evidence="3" id="KW-1032">Host cell membrane</keyword>
<dbReference type="GO" id="GO:0046718">
    <property type="term" value="P:symbiont entry into host cell"/>
    <property type="evidence" value="ECO:0007669"/>
    <property type="project" value="UniProtKB-KW"/>
</dbReference>
<keyword evidence="7" id="KW-0732">Signal</keyword>
<dbReference type="Gene3D" id="3.90.380.20">
    <property type="entry name" value="Herpesvirus glycoprotein H, domain D-II"/>
    <property type="match status" value="1"/>
</dbReference>
<accession>A0A8B6T2V2</accession>
<evidence type="ECO:0000256" key="11">
    <source>
        <dbReference type="ARBA" id="ARBA00022981"/>
    </source>
</evidence>
<comment type="subcellular location">
    <subcellularLocation>
        <location evidence="1">Virion membrane</location>
        <topology evidence="1">Single-pass type I membrane protein</topology>
    </subcellularLocation>
</comment>
<keyword evidence="8" id="KW-0946">Virion</keyword>
<evidence type="ECO:0000256" key="14">
    <source>
        <dbReference type="ARBA" id="ARBA00023136"/>
    </source>
</evidence>
<keyword evidence="10 19" id="KW-0261">Viral envelope protein</keyword>
<dbReference type="GO" id="GO:0055036">
    <property type="term" value="C:virion membrane"/>
    <property type="evidence" value="ECO:0007669"/>
    <property type="project" value="UniProtKB-SubCell"/>
</dbReference>
<dbReference type="InterPro" id="IPR035305">
    <property type="entry name" value="Herpes_glycoH_C"/>
</dbReference>
<dbReference type="Gene3D" id="2.60.40.3190">
    <property type="entry name" value="Herpesvirus glycoprotein H, C-terminal domain"/>
    <property type="match status" value="1"/>
</dbReference>
<reference evidence="19" key="1">
    <citation type="submission" date="2019-10" db="EMBL/GenBank/DDBJ databases">
        <title>Otarine herpesvirus 4 in Northern fur seal genital swab.</title>
        <authorList>
            <person name="Deming A.C."/>
            <person name="Wellehan J.F.X."/>
            <person name="Gulland F.M.D."/>
        </authorList>
    </citation>
    <scope>NUCLEOTIDE SEQUENCE</scope>
    <source>
        <strain evidence="19">Cu11-001</strain>
    </source>
</reference>
<evidence type="ECO:0000256" key="9">
    <source>
        <dbReference type="ARBA" id="ARBA00022870"/>
    </source>
</evidence>
<evidence type="ECO:0000256" key="17">
    <source>
        <dbReference type="SAM" id="Phobius"/>
    </source>
</evidence>
<feature type="transmembrane region" description="Helical" evidence="17">
    <location>
        <begin position="21"/>
        <end position="40"/>
    </location>
</feature>
<keyword evidence="11" id="KW-0730">Sialic acid</keyword>
<keyword evidence="9" id="KW-1043">Host membrane</keyword>
<evidence type="ECO:0000256" key="13">
    <source>
        <dbReference type="ARBA" id="ARBA00023046"/>
    </source>
</evidence>
<keyword evidence="6 17" id="KW-0812">Transmembrane</keyword>
<dbReference type="InterPro" id="IPR003493">
    <property type="entry name" value="Herpes_gH"/>
</dbReference>
<keyword evidence="15" id="KW-0325">Glycoprotein</keyword>